<dbReference type="CDD" id="cd00347">
    <property type="entry name" value="Flavin_utilizing_monoxygenases"/>
    <property type="match status" value="1"/>
</dbReference>
<dbReference type="InterPro" id="IPR011251">
    <property type="entry name" value="Luciferase-like_dom"/>
</dbReference>
<dbReference type="NCBIfam" id="TIGR03558">
    <property type="entry name" value="oxido_grp_1"/>
    <property type="match status" value="1"/>
</dbReference>
<dbReference type="InterPro" id="IPR019949">
    <property type="entry name" value="CmoO-like"/>
</dbReference>
<evidence type="ECO:0000313" key="4">
    <source>
        <dbReference type="Proteomes" id="UP001164693"/>
    </source>
</evidence>
<accession>A0ABY7K2J8</accession>
<comment type="similarity">
    <text evidence="1">To bacterial alkanal monooxygenase alpha and beta chains.</text>
</comment>
<dbReference type="RefSeq" id="WP_269445271.1">
    <property type="nucleotide sequence ID" value="NZ_CP097463.1"/>
</dbReference>
<evidence type="ECO:0000256" key="1">
    <source>
        <dbReference type="ARBA" id="ARBA00007789"/>
    </source>
</evidence>
<protein>
    <submittedName>
        <fullName evidence="3">LLM class flavin-dependent oxidoreductase</fullName>
    </submittedName>
</protein>
<evidence type="ECO:0000259" key="2">
    <source>
        <dbReference type="Pfam" id="PF00296"/>
    </source>
</evidence>
<organism evidence="3 4">
    <name type="scientific">Jatrophihabitans cynanchi</name>
    <dbReference type="NCBI Taxonomy" id="2944128"/>
    <lineage>
        <taxon>Bacteria</taxon>
        <taxon>Bacillati</taxon>
        <taxon>Actinomycetota</taxon>
        <taxon>Actinomycetes</taxon>
        <taxon>Jatrophihabitantales</taxon>
        <taxon>Jatrophihabitantaceae</taxon>
        <taxon>Jatrophihabitans</taxon>
    </lineage>
</organism>
<evidence type="ECO:0000313" key="3">
    <source>
        <dbReference type="EMBL" id="WAX58728.1"/>
    </source>
</evidence>
<dbReference type="SUPFAM" id="SSF51679">
    <property type="entry name" value="Bacterial luciferase-like"/>
    <property type="match status" value="1"/>
</dbReference>
<dbReference type="InterPro" id="IPR036661">
    <property type="entry name" value="Luciferase-like_sf"/>
</dbReference>
<dbReference type="InterPro" id="IPR050766">
    <property type="entry name" value="Bact_Lucif_Oxidored"/>
</dbReference>
<dbReference type="Pfam" id="PF00296">
    <property type="entry name" value="Bac_luciferase"/>
    <property type="match status" value="1"/>
</dbReference>
<feature type="domain" description="Luciferase-like" evidence="2">
    <location>
        <begin position="14"/>
        <end position="312"/>
    </location>
</feature>
<sequence>MSSPLPAVPLSVLDLAPVGDGASASDAVQASLELARRADELGFTRFWLAEHHSMPGIASSAPAVLIGAVAAATRRIRVGSGGVMLPNHAPLVVAEQFGTLAALHPGRIDLGLGRAPGTDPRTAAALRRSADPLGPDDFPEQLGELACFLSGAFPEGHPYRQIRAVPQADAPPPIWLLGSSLYSAELAGLLGLPFAFAHHFSSAHTLPALERYRSSFRQGRTLDEPYAMVTVQAVCAPTDEEAERIALPAALSFLRLRQGQPGTLPTPEQAAEYPWSPMEREFVAQRRDGQAVGSPDTVRDALAALLKATGPDELMITTLVHSPQERLRSTELVRGLFAELPRGLQQT</sequence>
<dbReference type="Proteomes" id="UP001164693">
    <property type="component" value="Chromosome"/>
</dbReference>
<name>A0ABY7K2J8_9ACTN</name>
<reference evidence="3" key="1">
    <citation type="submission" date="2022-05" db="EMBL/GenBank/DDBJ databases">
        <title>Jatrophihabitans sp. SB3-54 whole genome sequence.</title>
        <authorList>
            <person name="Suh M.K."/>
            <person name="Eom M.K."/>
            <person name="Kim J.S."/>
            <person name="Kim H.S."/>
            <person name="Do H.E."/>
            <person name="Shin Y.K."/>
            <person name="Lee J.-S."/>
        </authorList>
    </citation>
    <scope>NUCLEOTIDE SEQUENCE</scope>
    <source>
        <strain evidence="3">SB3-54</strain>
    </source>
</reference>
<dbReference type="EMBL" id="CP097463">
    <property type="protein sequence ID" value="WAX58728.1"/>
    <property type="molecule type" value="Genomic_DNA"/>
</dbReference>
<proteinExistence type="predicted"/>
<gene>
    <name evidence="3" type="ORF">M6B22_08180</name>
</gene>
<dbReference type="PANTHER" id="PTHR30137:SF6">
    <property type="entry name" value="LUCIFERASE-LIKE MONOOXYGENASE"/>
    <property type="match status" value="1"/>
</dbReference>
<dbReference type="PANTHER" id="PTHR30137">
    <property type="entry name" value="LUCIFERASE-LIKE MONOOXYGENASE"/>
    <property type="match status" value="1"/>
</dbReference>
<keyword evidence="4" id="KW-1185">Reference proteome</keyword>
<dbReference type="Gene3D" id="3.20.20.30">
    <property type="entry name" value="Luciferase-like domain"/>
    <property type="match status" value="1"/>
</dbReference>